<evidence type="ECO:0000256" key="7">
    <source>
        <dbReference type="ARBA" id="ARBA00023237"/>
    </source>
</evidence>
<evidence type="ECO:0000256" key="1">
    <source>
        <dbReference type="ARBA" id="ARBA00004442"/>
    </source>
</evidence>
<evidence type="ECO:0000256" key="8">
    <source>
        <dbReference type="SAM" id="Coils"/>
    </source>
</evidence>
<evidence type="ECO:0000313" key="10">
    <source>
        <dbReference type="Proteomes" id="UP000028623"/>
    </source>
</evidence>
<dbReference type="GO" id="GO:0009279">
    <property type="term" value="C:cell outer membrane"/>
    <property type="evidence" value="ECO:0007669"/>
    <property type="project" value="UniProtKB-SubCell"/>
</dbReference>
<sequence length="455" mass="51565">MIRKSLSVLIFGLITQKSVLYAQQESLLGKIWTETQKNYSGIRAAESAIESSEYNEETVKSKALPQVKLQYQNTYGTLEGSSGGFFPQSGFFNVSGNRNSGSSLSSNNFGSAIAEYEIYNFGRQRSEERSANEFTQKLRTDKESYLLRLKKLLSQRYLDYVFNGAKLRWAERNSTRLEEIHSSSKALSRAGLKPEADSVLTYSSYVQALAMQDNWFGKQQAATEKLKEFYIDNFKVEDYQVSHFLDPEINSFNSEKVNPSHPFLKSIHQESEYYQTKAETERRSSLPSLKILGGYAYRGSGSDPYGNVSGKFTDGFSNSANNALVGLGLTWNISSLHTNRQKANMLSKEAERLGYLENQYQLSMQTEIKALESRIVEQQKQLKKESASVKGASDAYEMYVARYKSGLITLTELLQIRQILENAEKSQIDAAKEFWEQVIAKAELTGDFDYLFTQL</sequence>
<dbReference type="Pfam" id="PF02321">
    <property type="entry name" value="OEP"/>
    <property type="match status" value="1"/>
</dbReference>
<keyword evidence="7" id="KW-0998">Cell outer membrane</keyword>
<dbReference type="InterPro" id="IPR051906">
    <property type="entry name" value="TolC-like"/>
</dbReference>
<organism evidence="9 10">
    <name type="scientific">Epilithonimonas lactis</name>
    <dbReference type="NCBI Taxonomy" id="421072"/>
    <lineage>
        <taxon>Bacteria</taxon>
        <taxon>Pseudomonadati</taxon>
        <taxon>Bacteroidota</taxon>
        <taxon>Flavobacteriia</taxon>
        <taxon>Flavobacteriales</taxon>
        <taxon>Weeksellaceae</taxon>
        <taxon>Chryseobacterium group</taxon>
        <taxon>Epilithonimonas</taxon>
    </lineage>
</organism>
<gene>
    <name evidence="9" type="ORF">IO89_10735</name>
</gene>
<protein>
    <recommendedName>
        <fullName evidence="11">Outer membrane protein TolC</fullName>
    </recommendedName>
</protein>
<dbReference type="SUPFAM" id="SSF56954">
    <property type="entry name" value="Outer membrane efflux proteins (OEP)"/>
    <property type="match status" value="1"/>
</dbReference>
<accession>A0A085BIV4</accession>
<dbReference type="STRING" id="421072.SAMN04488097_2769"/>
<dbReference type="eggNOG" id="COG1538">
    <property type="taxonomic scope" value="Bacteria"/>
</dbReference>
<evidence type="ECO:0000256" key="5">
    <source>
        <dbReference type="ARBA" id="ARBA00022692"/>
    </source>
</evidence>
<dbReference type="Proteomes" id="UP000028623">
    <property type="component" value="Unassembled WGS sequence"/>
</dbReference>
<keyword evidence="10" id="KW-1185">Reference proteome</keyword>
<dbReference type="AlphaFoldDB" id="A0A085BIV4"/>
<dbReference type="GO" id="GO:0015288">
    <property type="term" value="F:porin activity"/>
    <property type="evidence" value="ECO:0007669"/>
    <property type="project" value="TreeGrafter"/>
</dbReference>
<keyword evidence="4" id="KW-1134">Transmembrane beta strand</keyword>
<keyword evidence="6" id="KW-0472">Membrane</keyword>
<dbReference type="OrthoDB" id="654853at2"/>
<comment type="similarity">
    <text evidence="2">Belongs to the outer membrane factor (OMF) (TC 1.B.17) family.</text>
</comment>
<name>A0A085BIV4_9FLAO</name>
<dbReference type="RefSeq" id="WP_034976037.1">
    <property type="nucleotide sequence ID" value="NZ_FOFI01000003.1"/>
</dbReference>
<dbReference type="EMBL" id="JPLY01000003">
    <property type="protein sequence ID" value="KFC22399.1"/>
    <property type="molecule type" value="Genomic_DNA"/>
</dbReference>
<evidence type="ECO:0000313" key="9">
    <source>
        <dbReference type="EMBL" id="KFC22399.1"/>
    </source>
</evidence>
<evidence type="ECO:0008006" key="11">
    <source>
        <dbReference type="Google" id="ProtNLM"/>
    </source>
</evidence>
<reference evidence="9 10" key="1">
    <citation type="submission" date="2014-07" db="EMBL/GenBank/DDBJ databases">
        <title>Epilithonimonas lactis LMG 22401 Genome.</title>
        <authorList>
            <person name="Pipes S.E."/>
            <person name="Stropko S.J."/>
        </authorList>
    </citation>
    <scope>NUCLEOTIDE SEQUENCE [LARGE SCALE GENOMIC DNA]</scope>
    <source>
        <strain evidence="9 10">LMG 24401</strain>
    </source>
</reference>
<dbReference type="InterPro" id="IPR003423">
    <property type="entry name" value="OMP_efflux"/>
</dbReference>
<feature type="coiled-coil region" evidence="8">
    <location>
        <begin position="361"/>
        <end position="388"/>
    </location>
</feature>
<comment type="subcellular location">
    <subcellularLocation>
        <location evidence="1">Cell outer membrane</location>
    </subcellularLocation>
</comment>
<comment type="caution">
    <text evidence="9">The sequence shown here is derived from an EMBL/GenBank/DDBJ whole genome shotgun (WGS) entry which is preliminary data.</text>
</comment>
<evidence type="ECO:0000256" key="6">
    <source>
        <dbReference type="ARBA" id="ARBA00023136"/>
    </source>
</evidence>
<keyword evidence="8" id="KW-0175">Coiled coil</keyword>
<dbReference type="PANTHER" id="PTHR30026:SF20">
    <property type="entry name" value="OUTER MEMBRANE PROTEIN TOLC"/>
    <property type="match status" value="1"/>
</dbReference>
<evidence type="ECO:0000256" key="4">
    <source>
        <dbReference type="ARBA" id="ARBA00022452"/>
    </source>
</evidence>
<evidence type="ECO:0000256" key="3">
    <source>
        <dbReference type="ARBA" id="ARBA00022448"/>
    </source>
</evidence>
<dbReference type="PANTHER" id="PTHR30026">
    <property type="entry name" value="OUTER MEMBRANE PROTEIN TOLC"/>
    <property type="match status" value="1"/>
</dbReference>
<proteinExistence type="inferred from homology"/>
<dbReference type="GO" id="GO:0015562">
    <property type="term" value="F:efflux transmembrane transporter activity"/>
    <property type="evidence" value="ECO:0007669"/>
    <property type="project" value="InterPro"/>
</dbReference>
<evidence type="ECO:0000256" key="2">
    <source>
        <dbReference type="ARBA" id="ARBA00007613"/>
    </source>
</evidence>
<keyword evidence="3" id="KW-0813">Transport</keyword>
<keyword evidence="5" id="KW-0812">Transmembrane</keyword>
<dbReference type="GO" id="GO:1990281">
    <property type="term" value="C:efflux pump complex"/>
    <property type="evidence" value="ECO:0007669"/>
    <property type="project" value="TreeGrafter"/>
</dbReference>
<dbReference type="Gene3D" id="1.20.1600.10">
    <property type="entry name" value="Outer membrane efflux proteins (OEP)"/>
    <property type="match status" value="1"/>
</dbReference>